<protein>
    <recommendedName>
        <fullName evidence="1">Mycothiol-dependent maleylpyruvate isomerase metal-binding domain-containing protein</fullName>
    </recommendedName>
</protein>
<evidence type="ECO:0000313" key="2">
    <source>
        <dbReference type="EMBL" id="KLO28331.1"/>
    </source>
</evidence>
<dbReference type="EMBL" id="LDPO01000010">
    <property type="protein sequence ID" value="KLO28331.1"/>
    <property type="molecule type" value="Genomic_DNA"/>
</dbReference>
<dbReference type="InterPro" id="IPR017517">
    <property type="entry name" value="Maleyloyr_isom"/>
</dbReference>
<dbReference type="InterPro" id="IPR034660">
    <property type="entry name" value="DinB/YfiT-like"/>
</dbReference>
<keyword evidence="3" id="KW-1185">Reference proteome</keyword>
<evidence type="ECO:0000259" key="1">
    <source>
        <dbReference type="Pfam" id="PF11716"/>
    </source>
</evidence>
<evidence type="ECO:0000313" key="3">
    <source>
        <dbReference type="Proteomes" id="UP000036464"/>
    </source>
</evidence>
<dbReference type="SUPFAM" id="SSF109854">
    <property type="entry name" value="DinB/YfiT-like putative metalloenzymes"/>
    <property type="match status" value="1"/>
</dbReference>
<dbReference type="InterPro" id="IPR024344">
    <property type="entry name" value="MDMPI_metal-binding"/>
</dbReference>
<dbReference type="NCBIfam" id="TIGR03086">
    <property type="entry name" value="TIGR03086 family metal-binding protein"/>
    <property type="match status" value="1"/>
</dbReference>
<gene>
    <name evidence="2" type="ORF">ABW16_13580</name>
</gene>
<dbReference type="Pfam" id="PF11716">
    <property type="entry name" value="MDMPI_N"/>
    <property type="match status" value="1"/>
</dbReference>
<accession>A0ABR5FEI8</accession>
<name>A0ABR5FEI8_9MYCO</name>
<organism evidence="2 3">
    <name type="scientific">Mycolicibacter heraklionensis</name>
    <dbReference type="NCBI Taxonomy" id="512402"/>
    <lineage>
        <taxon>Bacteria</taxon>
        <taxon>Bacillati</taxon>
        <taxon>Actinomycetota</taxon>
        <taxon>Actinomycetes</taxon>
        <taxon>Mycobacteriales</taxon>
        <taxon>Mycobacteriaceae</taxon>
        <taxon>Mycolicibacter</taxon>
    </lineage>
</organism>
<sequence length="191" mass="20920">MLDSTDLDMLDRATQSFSQVLESLDTNVLDRPSRCGVWTVKDVANHVCGGALRYAHYLRGGLPDEIAWTRTADNVGNDPRAAHDNLSAELRTLFAQPETGSIRAHHPMQTVSGTVLLRMRVVELAVHAWDIASTLDARSTIDNDLATYILDRATSILQTQRGHGYFADVEPSSPEAPAPTRLLALTGRSMP</sequence>
<comment type="caution">
    <text evidence="2">The sequence shown here is derived from an EMBL/GenBank/DDBJ whole genome shotgun (WGS) entry which is preliminary data.</text>
</comment>
<dbReference type="Gene3D" id="1.20.120.450">
    <property type="entry name" value="dinb family like domain"/>
    <property type="match status" value="1"/>
</dbReference>
<proteinExistence type="predicted"/>
<dbReference type="InterPro" id="IPR017520">
    <property type="entry name" value="CHP03086"/>
</dbReference>
<dbReference type="Proteomes" id="UP000036464">
    <property type="component" value="Unassembled WGS sequence"/>
</dbReference>
<reference evidence="2 3" key="1">
    <citation type="submission" date="2015-05" db="EMBL/GenBank/DDBJ databases">
        <title>Genome sequence of Mycobacterium heraklionense Davo strain.</title>
        <authorList>
            <person name="Greninger A.L."/>
            <person name="Cunningham G."/>
            <person name="Miller S."/>
        </authorList>
    </citation>
    <scope>NUCLEOTIDE SEQUENCE [LARGE SCALE GENOMIC DNA]</scope>
    <source>
        <strain evidence="2 3">Davo</strain>
    </source>
</reference>
<feature type="domain" description="Mycothiol-dependent maleylpyruvate isomerase metal-binding" evidence="1">
    <location>
        <begin position="11"/>
        <end position="132"/>
    </location>
</feature>
<dbReference type="NCBIfam" id="TIGR03083">
    <property type="entry name" value="maleylpyruvate isomerase family mycothiol-dependent enzyme"/>
    <property type="match status" value="1"/>
</dbReference>